<reference evidence="1" key="1">
    <citation type="submission" date="2018-05" db="EMBL/GenBank/DDBJ databases">
        <authorList>
            <person name="Lanie J.A."/>
            <person name="Ng W.-L."/>
            <person name="Kazmierczak K.M."/>
            <person name="Andrzejewski T.M."/>
            <person name="Davidsen T.M."/>
            <person name="Wayne K.J."/>
            <person name="Tettelin H."/>
            <person name="Glass J.I."/>
            <person name="Rusch D."/>
            <person name="Podicherti R."/>
            <person name="Tsui H.-C.T."/>
            <person name="Winkler M.E."/>
        </authorList>
    </citation>
    <scope>NUCLEOTIDE SEQUENCE</scope>
</reference>
<evidence type="ECO:0000313" key="1">
    <source>
        <dbReference type="EMBL" id="SVA09609.1"/>
    </source>
</evidence>
<dbReference type="EMBL" id="UINC01003832">
    <property type="protein sequence ID" value="SVA09609.1"/>
    <property type="molecule type" value="Genomic_DNA"/>
</dbReference>
<proteinExistence type="predicted"/>
<sequence>MINFIKNLSGMIASFLRGRSSMVEPQPSKLMMWVRSPSPAPSYFGCVFAHIAQQVEHFHGKEEVTGSIPVVGSENFIVLI</sequence>
<dbReference type="AntiFam" id="ANF00017">
    <property type="entry name" value="tRNA translation"/>
</dbReference>
<organism evidence="1">
    <name type="scientific">marine metagenome</name>
    <dbReference type="NCBI Taxonomy" id="408172"/>
    <lineage>
        <taxon>unclassified sequences</taxon>
        <taxon>metagenomes</taxon>
        <taxon>ecological metagenomes</taxon>
    </lineage>
</organism>
<name>A0A381T1J2_9ZZZZ</name>
<dbReference type="AlphaFoldDB" id="A0A381T1J2"/>
<accession>A0A381T1J2</accession>
<gene>
    <name evidence="1" type="ORF">METZ01_LOCUS62463</name>
</gene>
<dbReference type="AntiFam" id="ANF00010">
    <property type="entry name" value="tRNA translation"/>
</dbReference>
<protein>
    <submittedName>
        <fullName evidence="1">Uncharacterized protein</fullName>
    </submittedName>
</protein>